<protein>
    <recommendedName>
        <fullName evidence="4">DUF2098 domain-containing protein</fullName>
    </recommendedName>
</protein>
<comment type="caution">
    <text evidence="2">The sequence shown here is derived from an EMBL/GenBank/DDBJ whole genome shotgun (WGS) entry which is preliminary data.</text>
</comment>
<dbReference type="AlphaFoldDB" id="A0A166CK80"/>
<dbReference type="RefSeq" id="WP_066971809.1">
    <property type="nucleotide sequence ID" value="NZ_LWMT01000138.1"/>
</dbReference>
<evidence type="ECO:0000313" key="2">
    <source>
        <dbReference type="EMBL" id="KZX14596.1"/>
    </source>
</evidence>
<gene>
    <name evidence="2" type="ORF">MBFIL_08360</name>
</gene>
<dbReference type="OrthoDB" id="52973at2157"/>
<dbReference type="Pfam" id="PF09871">
    <property type="entry name" value="DUF2098"/>
    <property type="match status" value="1"/>
</dbReference>
<keyword evidence="3" id="KW-1185">Reference proteome</keyword>
<sequence>MDAHDSHGKLINIGSVVRYNGTGTIGKSLDIKFEDDIYWIKLDKTNLWYDSSTLELIGDDISDENNIHDEDNSNSEQAEDDDVVDKTKNLREGFETIEMDTNVGEGGG</sequence>
<evidence type="ECO:0000256" key="1">
    <source>
        <dbReference type="SAM" id="MobiDB-lite"/>
    </source>
</evidence>
<proteinExistence type="predicted"/>
<dbReference type="InterPro" id="IPR019209">
    <property type="entry name" value="DUF2098"/>
</dbReference>
<dbReference type="STRING" id="55758.MBFIL_08360"/>
<feature type="region of interest" description="Disordered" evidence="1">
    <location>
        <begin position="61"/>
        <end position="83"/>
    </location>
</feature>
<evidence type="ECO:0000313" key="3">
    <source>
        <dbReference type="Proteomes" id="UP000077066"/>
    </source>
</evidence>
<dbReference type="EMBL" id="LWMT01000138">
    <property type="protein sequence ID" value="KZX14596.1"/>
    <property type="molecule type" value="Genomic_DNA"/>
</dbReference>
<reference evidence="2 3" key="1">
    <citation type="submission" date="2016-04" db="EMBL/GenBank/DDBJ databases">
        <title>Genome sequence of Methanobrevibacter filiformis DSM 11501.</title>
        <authorList>
            <person name="Poehlein A."/>
            <person name="Seedorf H."/>
            <person name="Daniel R."/>
        </authorList>
    </citation>
    <scope>NUCLEOTIDE SEQUENCE [LARGE SCALE GENOMIC DNA]</scope>
    <source>
        <strain evidence="2 3">DSM 11501</strain>
    </source>
</reference>
<dbReference type="Proteomes" id="UP000077066">
    <property type="component" value="Unassembled WGS sequence"/>
</dbReference>
<dbReference type="PATRIC" id="fig|55758.3.peg.940"/>
<accession>A0A166CK80</accession>
<evidence type="ECO:0008006" key="4">
    <source>
        <dbReference type="Google" id="ProtNLM"/>
    </source>
</evidence>
<organism evidence="2 3">
    <name type="scientific">Methanobrevibacter filiformis</name>
    <dbReference type="NCBI Taxonomy" id="55758"/>
    <lineage>
        <taxon>Archaea</taxon>
        <taxon>Methanobacteriati</taxon>
        <taxon>Methanobacteriota</taxon>
        <taxon>Methanomada group</taxon>
        <taxon>Methanobacteria</taxon>
        <taxon>Methanobacteriales</taxon>
        <taxon>Methanobacteriaceae</taxon>
        <taxon>Methanobrevibacter</taxon>
    </lineage>
</organism>
<name>A0A166CK80_9EURY</name>